<evidence type="ECO:0000313" key="3">
    <source>
        <dbReference type="EnsemblProtists" id="EKX31946"/>
    </source>
</evidence>
<dbReference type="RefSeq" id="XP_005818926.1">
    <property type="nucleotide sequence ID" value="XM_005818869.1"/>
</dbReference>
<reference evidence="4" key="2">
    <citation type="submission" date="2012-11" db="EMBL/GenBank/DDBJ databases">
        <authorList>
            <person name="Kuo A."/>
            <person name="Curtis B.A."/>
            <person name="Tanifuji G."/>
            <person name="Burki F."/>
            <person name="Gruber A."/>
            <person name="Irimia M."/>
            <person name="Maruyama S."/>
            <person name="Arias M.C."/>
            <person name="Ball S.G."/>
            <person name="Gile G.H."/>
            <person name="Hirakawa Y."/>
            <person name="Hopkins J.F."/>
            <person name="Rensing S.A."/>
            <person name="Schmutz J."/>
            <person name="Symeonidi A."/>
            <person name="Elias M."/>
            <person name="Eveleigh R.J."/>
            <person name="Herman E.K."/>
            <person name="Klute M.J."/>
            <person name="Nakayama T."/>
            <person name="Obornik M."/>
            <person name="Reyes-Prieto A."/>
            <person name="Armbrust E.V."/>
            <person name="Aves S.J."/>
            <person name="Beiko R.G."/>
            <person name="Coutinho P."/>
            <person name="Dacks J.B."/>
            <person name="Durnford D.G."/>
            <person name="Fast N.M."/>
            <person name="Green B.R."/>
            <person name="Grisdale C."/>
            <person name="Hempe F."/>
            <person name="Henrissat B."/>
            <person name="Hoppner M.P."/>
            <person name="Ishida K.-I."/>
            <person name="Kim E."/>
            <person name="Koreny L."/>
            <person name="Kroth P.G."/>
            <person name="Liu Y."/>
            <person name="Malik S.-B."/>
            <person name="Maier U.G."/>
            <person name="McRose D."/>
            <person name="Mock T."/>
            <person name="Neilson J.A."/>
            <person name="Onodera N.T."/>
            <person name="Poole A.M."/>
            <person name="Pritham E.J."/>
            <person name="Richards T.A."/>
            <person name="Rocap G."/>
            <person name="Roy S.W."/>
            <person name="Sarai C."/>
            <person name="Schaack S."/>
            <person name="Shirato S."/>
            <person name="Slamovits C.H."/>
            <person name="Spencer D.F."/>
            <person name="Suzuki S."/>
            <person name="Worden A.Z."/>
            <person name="Zauner S."/>
            <person name="Barry K."/>
            <person name="Bell C."/>
            <person name="Bharti A.K."/>
            <person name="Crow J.A."/>
            <person name="Grimwood J."/>
            <person name="Kramer R."/>
            <person name="Lindquist E."/>
            <person name="Lucas S."/>
            <person name="Salamov A."/>
            <person name="McFadden G.I."/>
            <person name="Lane C.E."/>
            <person name="Keeling P.J."/>
            <person name="Gray M.W."/>
            <person name="Grigoriev I.V."/>
            <person name="Archibald J.M."/>
        </authorList>
    </citation>
    <scope>NUCLEOTIDE SEQUENCE</scope>
    <source>
        <strain evidence="4">CCMP2712</strain>
    </source>
</reference>
<organism evidence="2">
    <name type="scientific">Guillardia theta (strain CCMP2712)</name>
    <name type="common">Cryptophyte</name>
    <dbReference type="NCBI Taxonomy" id="905079"/>
    <lineage>
        <taxon>Eukaryota</taxon>
        <taxon>Cryptophyceae</taxon>
        <taxon>Pyrenomonadales</taxon>
        <taxon>Geminigeraceae</taxon>
        <taxon>Guillardia</taxon>
    </lineage>
</organism>
<dbReference type="KEGG" id="gtt:GUITHDRAFT_121877"/>
<name>L1I6S7_GUITC</name>
<feature type="region of interest" description="Disordered" evidence="1">
    <location>
        <begin position="130"/>
        <end position="155"/>
    </location>
</feature>
<sequence>MSLRLQIFHFVHLHSHETFAGVMEFHYTNPNVMTSKESHPVKLNVQPAMEFAVGQGRMETASGNGGEDNRRDENFNPAREENARMGVVMNDKENINPATGMPIPAHRNVLSSLSREPLRSIQIQADYNASEENVQKKKQDNVAKKQFHLPARSLR</sequence>
<proteinExistence type="predicted"/>
<feature type="compositionally biased region" description="Basic and acidic residues" evidence="1">
    <location>
        <begin position="67"/>
        <end position="83"/>
    </location>
</feature>
<feature type="compositionally biased region" description="Basic and acidic residues" evidence="1">
    <location>
        <begin position="133"/>
        <end position="143"/>
    </location>
</feature>
<reference evidence="2 4" key="1">
    <citation type="journal article" date="2012" name="Nature">
        <title>Algal genomes reveal evolutionary mosaicism and the fate of nucleomorphs.</title>
        <authorList>
            <consortium name="DOE Joint Genome Institute"/>
            <person name="Curtis B.A."/>
            <person name="Tanifuji G."/>
            <person name="Burki F."/>
            <person name="Gruber A."/>
            <person name="Irimia M."/>
            <person name="Maruyama S."/>
            <person name="Arias M.C."/>
            <person name="Ball S.G."/>
            <person name="Gile G.H."/>
            <person name="Hirakawa Y."/>
            <person name="Hopkins J.F."/>
            <person name="Kuo A."/>
            <person name="Rensing S.A."/>
            <person name="Schmutz J."/>
            <person name="Symeonidi A."/>
            <person name="Elias M."/>
            <person name="Eveleigh R.J."/>
            <person name="Herman E.K."/>
            <person name="Klute M.J."/>
            <person name="Nakayama T."/>
            <person name="Obornik M."/>
            <person name="Reyes-Prieto A."/>
            <person name="Armbrust E.V."/>
            <person name="Aves S.J."/>
            <person name="Beiko R.G."/>
            <person name="Coutinho P."/>
            <person name="Dacks J.B."/>
            <person name="Durnford D.G."/>
            <person name="Fast N.M."/>
            <person name="Green B.R."/>
            <person name="Grisdale C.J."/>
            <person name="Hempel F."/>
            <person name="Henrissat B."/>
            <person name="Hoppner M.P."/>
            <person name="Ishida K."/>
            <person name="Kim E."/>
            <person name="Koreny L."/>
            <person name="Kroth P.G."/>
            <person name="Liu Y."/>
            <person name="Malik S.B."/>
            <person name="Maier U.G."/>
            <person name="McRose D."/>
            <person name="Mock T."/>
            <person name="Neilson J.A."/>
            <person name="Onodera N.T."/>
            <person name="Poole A.M."/>
            <person name="Pritham E.J."/>
            <person name="Richards T.A."/>
            <person name="Rocap G."/>
            <person name="Roy S.W."/>
            <person name="Sarai C."/>
            <person name="Schaack S."/>
            <person name="Shirato S."/>
            <person name="Slamovits C.H."/>
            <person name="Spencer D.F."/>
            <person name="Suzuki S."/>
            <person name="Worden A.Z."/>
            <person name="Zauner S."/>
            <person name="Barry K."/>
            <person name="Bell C."/>
            <person name="Bharti A.K."/>
            <person name="Crow J.A."/>
            <person name="Grimwood J."/>
            <person name="Kramer R."/>
            <person name="Lindquist E."/>
            <person name="Lucas S."/>
            <person name="Salamov A."/>
            <person name="McFadden G.I."/>
            <person name="Lane C.E."/>
            <person name="Keeling P.J."/>
            <person name="Gray M.W."/>
            <person name="Grigoriev I.V."/>
            <person name="Archibald J.M."/>
        </authorList>
    </citation>
    <scope>NUCLEOTIDE SEQUENCE</scope>
    <source>
        <strain evidence="2 4">CCMP2712</strain>
    </source>
</reference>
<accession>L1I6S7</accession>
<dbReference type="EMBL" id="JH993223">
    <property type="protein sequence ID" value="EKX31946.1"/>
    <property type="molecule type" value="Genomic_DNA"/>
</dbReference>
<dbReference type="GeneID" id="17288680"/>
<reference evidence="3" key="3">
    <citation type="submission" date="2016-03" db="UniProtKB">
        <authorList>
            <consortium name="EnsemblProtists"/>
        </authorList>
    </citation>
    <scope>IDENTIFICATION</scope>
</reference>
<dbReference type="EnsemblProtists" id="EKX31946">
    <property type="protein sequence ID" value="EKX31946"/>
    <property type="gene ID" value="GUITHDRAFT_121877"/>
</dbReference>
<evidence type="ECO:0000313" key="2">
    <source>
        <dbReference type="EMBL" id="EKX31946.1"/>
    </source>
</evidence>
<evidence type="ECO:0000256" key="1">
    <source>
        <dbReference type="SAM" id="MobiDB-lite"/>
    </source>
</evidence>
<gene>
    <name evidence="2" type="ORF">GUITHDRAFT_121877</name>
</gene>
<dbReference type="HOGENOM" id="CLU_1698863_0_0_1"/>
<keyword evidence="4" id="KW-1185">Reference proteome</keyword>
<dbReference type="Proteomes" id="UP000011087">
    <property type="component" value="Unassembled WGS sequence"/>
</dbReference>
<dbReference type="AlphaFoldDB" id="L1I6S7"/>
<feature type="region of interest" description="Disordered" evidence="1">
    <location>
        <begin position="58"/>
        <end position="88"/>
    </location>
</feature>
<evidence type="ECO:0000313" key="4">
    <source>
        <dbReference type="Proteomes" id="UP000011087"/>
    </source>
</evidence>
<protein>
    <submittedName>
        <fullName evidence="2 3">Uncharacterized protein</fullName>
    </submittedName>
</protein>
<dbReference type="PaxDb" id="55529-EKX31946"/>